<feature type="region of interest" description="Disordered" evidence="9">
    <location>
        <begin position="1"/>
        <end position="29"/>
    </location>
</feature>
<keyword evidence="8 10" id="KW-0472">Membrane</keyword>
<accession>A0A8C0GVH9</accession>
<dbReference type="GO" id="GO:0032981">
    <property type="term" value="P:mitochondrial respiratory chain complex I assembly"/>
    <property type="evidence" value="ECO:0007669"/>
    <property type="project" value="Ensembl"/>
</dbReference>
<reference evidence="11" key="1">
    <citation type="submission" date="2025-08" db="UniProtKB">
        <authorList>
            <consortium name="Ensembl"/>
        </authorList>
    </citation>
    <scope>IDENTIFICATION</scope>
</reference>
<keyword evidence="6 10" id="KW-1133">Transmembrane helix</keyword>
<evidence type="ECO:0000313" key="12">
    <source>
        <dbReference type="Proteomes" id="UP000694404"/>
    </source>
</evidence>
<dbReference type="PANTHER" id="PTHR13603:SF1">
    <property type="entry name" value="TRANSMEMBRANE PROTEIN 186"/>
    <property type="match status" value="1"/>
</dbReference>
<evidence type="ECO:0000256" key="5">
    <source>
        <dbReference type="ARBA" id="ARBA00022792"/>
    </source>
</evidence>
<evidence type="ECO:0000256" key="3">
    <source>
        <dbReference type="ARBA" id="ARBA00014604"/>
    </source>
</evidence>
<evidence type="ECO:0000256" key="7">
    <source>
        <dbReference type="ARBA" id="ARBA00023128"/>
    </source>
</evidence>
<comment type="similarity">
    <text evidence="2">Belongs to the TMEM186 family.</text>
</comment>
<feature type="transmembrane region" description="Helical" evidence="10">
    <location>
        <begin position="83"/>
        <end position="101"/>
    </location>
</feature>
<dbReference type="Pfam" id="PF06979">
    <property type="entry name" value="TMEM70"/>
    <property type="match status" value="1"/>
</dbReference>
<reference evidence="11" key="2">
    <citation type="submission" date="2025-09" db="UniProtKB">
        <authorList>
            <consortium name="Ensembl"/>
        </authorList>
    </citation>
    <scope>IDENTIFICATION</scope>
</reference>
<keyword evidence="4 10" id="KW-0812">Transmembrane</keyword>
<comment type="subcellular location">
    <subcellularLocation>
        <location evidence="1">Mitochondrion inner membrane</location>
        <topology evidence="1">Multi-pass membrane protein</topology>
    </subcellularLocation>
</comment>
<protein>
    <recommendedName>
        <fullName evidence="3">Transmembrane protein 186</fullName>
    </recommendedName>
</protein>
<dbReference type="PANTHER" id="PTHR13603">
    <property type="entry name" value="TRANSMEMBRANE PROTEIN 186"/>
    <property type="match status" value="1"/>
</dbReference>
<proteinExistence type="inferred from homology"/>
<dbReference type="OMA" id="MTIGDTG"/>
<evidence type="ECO:0000256" key="8">
    <source>
        <dbReference type="ARBA" id="ARBA00023136"/>
    </source>
</evidence>
<gene>
    <name evidence="11" type="primary">TMEM186</name>
</gene>
<sequence length="216" mass="24666">MLRQSRSAPAAAGLRGGKRAAGRPEPAGRPGDKCLRCCFGTYMFLQPQRWQPDSSMIENKEQFQLVYKFPGIKYCRIFSRMKLLQTALTIVILPPVYHLYLQEQVSQGFVLYVTGTACFAATMLYGISYFLRRMIGLMYLNEAGTMVKVAHLTFWGRKKEIYCPVENVMTLGDTGDTKNEVLLQFKQHNSTQVLYFTLRFGHIVDKQKFAQIFGGF</sequence>
<evidence type="ECO:0000256" key="10">
    <source>
        <dbReference type="SAM" id="Phobius"/>
    </source>
</evidence>
<dbReference type="InterPro" id="IPR026571">
    <property type="entry name" value="Tmem186"/>
</dbReference>
<evidence type="ECO:0000256" key="9">
    <source>
        <dbReference type="SAM" id="MobiDB-lite"/>
    </source>
</evidence>
<organism evidence="11 12">
    <name type="scientific">Chelonoidis abingdonii</name>
    <name type="common">Abingdon island giant tortoise</name>
    <name type="synonym">Testudo abingdonii</name>
    <dbReference type="NCBI Taxonomy" id="106734"/>
    <lineage>
        <taxon>Eukaryota</taxon>
        <taxon>Metazoa</taxon>
        <taxon>Chordata</taxon>
        <taxon>Craniata</taxon>
        <taxon>Vertebrata</taxon>
        <taxon>Euteleostomi</taxon>
        <taxon>Archelosauria</taxon>
        <taxon>Testudinata</taxon>
        <taxon>Testudines</taxon>
        <taxon>Cryptodira</taxon>
        <taxon>Durocryptodira</taxon>
        <taxon>Testudinoidea</taxon>
        <taxon>Testudinidae</taxon>
        <taxon>Chelonoidis</taxon>
    </lineage>
</organism>
<dbReference type="AlphaFoldDB" id="A0A8C0GVH9"/>
<feature type="transmembrane region" description="Helical" evidence="10">
    <location>
        <begin position="107"/>
        <end position="131"/>
    </location>
</feature>
<evidence type="ECO:0000256" key="4">
    <source>
        <dbReference type="ARBA" id="ARBA00022692"/>
    </source>
</evidence>
<name>A0A8C0GVH9_CHEAB</name>
<keyword evidence="7" id="KW-0496">Mitochondrion</keyword>
<keyword evidence="5" id="KW-0999">Mitochondrion inner membrane</keyword>
<dbReference type="GeneTree" id="ENSGT00390000000087"/>
<evidence type="ECO:0000256" key="1">
    <source>
        <dbReference type="ARBA" id="ARBA00004448"/>
    </source>
</evidence>
<evidence type="ECO:0000313" key="11">
    <source>
        <dbReference type="Ensembl" id="ENSCABP00000013214.1"/>
    </source>
</evidence>
<evidence type="ECO:0000256" key="6">
    <source>
        <dbReference type="ARBA" id="ARBA00022989"/>
    </source>
</evidence>
<dbReference type="Proteomes" id="UP000694404">
    <property type="component" value="Unplaced"/>
</dbReference>
<keyword evidence="12" id="KW-1185">Reference proteome</keyword>
<evidence type="ECO:0000256" key="2">
    <source>
        <dbReference type="ARBA" id="ARBA00007020"/>
    </source>
</evidence>
<dbReference type="InterPro" id="IPR045325">
    <property type="entry name" value="TMEM70/TMEM186/TMEM223"/>
</dbReference>
<dbReference type="Ensembl" id="ENSCABT00000014499.1">
    <property type="protein sequence ID" value="ENSCABP00000013214.1"/>
    <property type="gene ID" value="ENSCABG00000009910.1"/>
</dbReference>
<dbReference type="GO" id="GO:0005743">
    <property type="term" value="C:mitochondrial inner membrane"/>
    <property type="evidence" value="ECO:0007669"/>
    <property type="project" value="UniProtKB-SubCell"/>
</dbReference>